<dbReference type="SUPFAM" id="SSF50494">
    <property type="entry name" value="Trypsin-like serine proteases"/>
    <property type="match status" value="1"/>
</dbReference>
<dbReference type="Pfam" id="PF00089">
    <property type="entry name" value="Trypsin"/>
    <property type="match status" value="1"/>
</dbReference>
<dbReference type="GO" id="GO:0005615">
    <property type="term" value="C:extracellular space"/>
    <property type="evidence" value="ECO:0007669"/>
    <property type="project" value="TreeGrafter"/>
</dbReference>
<feature type="chain" id="PRO_5013211683" evidence="5">
    <location>
        <begin position="21"/>
        <end position="265"/>
    </location>
</feature>
<evidence type="ECO:0000256" key="3">
    <source>
        <dbReference type="ARBA" id="ARBA00022825"/>
    </source>
</evidence>
<keyword evidence="8" id="KW-1185">Reference proteome</keyword>
<keyword evidence="4" id="KW-1015">Disulfide bond</keyword>
<dbReference type="FunFam" id="2.40.10.10:FF:000068">
    <property type="entry name" value="transmembrane protease serine 2"/>
    <property type="match status" value="1"/>
</dbReference>
<dbReference type="InterPro" id="IPR009003">
    <property type="entry name" value="Peptidase_S1_PA"/>
</dbReference>
<dbReference type="GO" id="GO:0006508">
    <property type="term" value="P:proteolysis"/>
    <property type="evidence" value="ECO:0007669"/>
    <property type="project" value="UniProtKB-KW"/>
</dbReference>
<dbReference type="InterPro" id="IPR001254">
    <property type="entry name" value="Trypsin_dom"/>
</dbReference>
<dbReference type="PRINTS" id="PR00722">
    <property type="entry name" value="CHYMOTRYPSIN"/>
</dbReference>
<evidence type="ECO:0000256" key="5">
    <source>
        <dbReference type="SAM" id="SignalP"/>
    </source>
</evidence>
<organism evidence="7 8">
    <name type="scientific">Folsomia candida</name>
    <name type="common">Springtail</name>
    <dbReference type="NCBI Taxonomy" id="158441"/>
    <lineage>
        <taxon>Eukaryota</taxon>
        <taxon>Metazoa</taxon>
        <taxon>Ecdysozoa</taxon>
        <taxon>Arthropoda</taxon>
        <taxon>Hexapoda</taxon>
        <taxon>Collembola</taxon>
        <taxon>Entomobryomorpha</taxon>
        <taxon>Isotomoidea</taxon>
        <taxon>Isotomidae</taxon>
        <taxon>Proisotominae</taxon>
        <taxon>Folsomia</taxon>
    </lineage>
</organism>
<dbReference type="PANTHER" id="PTHR24264">
    <property type="entry name" value="TRYPSIN-RELATED"/>
    <property type="match status" value="1"/>
</dbReference>
<dbReference type="EMBL" id="LNIX01000005">
    <property type="protein sequence ID" value="OXA54258.1"/>
    <property type="molecule type" value="Genomic_DNA"/>
</dbReference>
<keyword evidence="2" id="KW-0378">Hydrolase</keyword>
<evidence type="ECO:0000313" key="7">
    <source>
        <dbReference type="EMBL" id="OXA54258.1"/>
    </source>
</evidence>
<evidence type="ECO:0000256" key="1">
    <source>
        <dbReference type="ARBA" id="ARBA00022670"/>
    </source>
</evidence>
<keyword evidence="5" id="KW-0732">Signal</keyword>
<comment type="caution">
    <text evidence="7">The sequence shown here is derived from an EMBL/GenBank/DDBJ whole genome shotgun (WGS) entry which is preliminary data.</text>
</comment>
<dbReference type="InterPro" id="IPR001314">
    <property type="entry name" value="Peptidase_S1A"/>
</dbReference>
<dbReference type="Proteomes" id="UP000198287">
    <property type="component" value="Unassembled WGS sequence"/>
</dbReference>
<dbReference type="InterPro" id="IPR050127">
    <property type="entry name" value="Serine_Proteases_S1"/>
</dbReference>
<keyword evidence="3" id="KW-0720">Serine protease</keyword>
<dbReference type="OMA" id="YHALIRI"/>
<dbReference type="Gene3D" id="2.40.10.10">
    <property type="entry name" value="Trypsin-like serine proteases"/>
    <property type="match status" value="1"/>
</dbReference>
<reference evidence="7 8" key="1">
    <citation type="submission" date="2015-12" db="EMBL/GenBank/DDBJ databases">
        <title>The genome of Folsomia candida.</title>
        <authorList>
            <person name="Faddeeva A."/>
            <person name="Derks M.F."/>
            <person name="Anvar Y."/>
            <person name="Smit S."/>
            <person name="Van Straalen N."/>
            <person name="Roelofs D."/>
        </authorList>
    </citation>
    <scope>NUCLEOTIDE SEQUENCE [LARGE SCALE GENOMIC DNA]</scope>
    <source>
        <strain evidence="7 8">VU population</strain>
        <tissue evidence="7">Whole body</tissue>
    </source>
</reference>
<dbReference type="AlphaFoldDB" id="A0A226EAL5"/>
<dbReference type="SMART" id="SM00020">
    <property type="entry name" value="Tryp_SPc"/>
    <property type="match status" value="1"/>
</dbReference>
<dbReference type="OrthoDB" id="10059102at2759"/>
<evidence type="ECO:0000256" key="4">
    <source>
        <dbReference type="ARBA" id="ARBA00023157"/>
    </source>
</evidence>
<protein>
    <submittedName>
        <fullName evidence="7">Trypsin-1</fullName>
    </submittedName>
</protein>
<evidence type="ECO:0000256" key="2">
    <source>
        <dbReference type="ARBA" id="ARBA00022801"/>
    </source>
</evidence>
<accession>A0A226EAL5</accession>
<evidence type="ECO:0000313" key="8">
    <source>
        <dbReference type="Proteomes" id="UP000198287"/>
    </source>
</evidence>
<dbReference type="PANTHER" id="PTHR24264:SF83">
    <property type="entry name" value="COMPLEMENT FACTOR I"/>
    <property type="match status" value="1"/>
</dbReference>
<dbReference type="InterPro" id="IPR043504">
    <property type="entry name" value="Peptidase_S1_PA_chymotrypsin"/>
</dbReference>
<dbReference type="STRING" id="158441.A0A226EAL5"/>
<keyword evidence="1" id="KW-0645">Protease</keyword>
<evidence type="ECO:0000259" key="6">
    <source>
        <dbReference type="PROSITE" id="PS50240"/>
    </source>
</evidence>
<feature type="signal peptide" evidence="5">
    <location>
        <begin position="1"/>
        <end position="20"/>
    </location>
</feature>
<proteinExistence type="predicted"/>
<sequence>MKYNLIVALLSLATLGSTFASPRALRSNQDGKVVGGTPATEGQFPYHALIRIKPNGNPTCGGVIIGNDLVLTVAHCVEYFSANQISVIGGKHWHAETGENEQYRDVVSLTIHESYDWVDLVNDIAILRVDTPFEFNQYVRPVPLPAFMHETTAEMVVTGWGAIHQNGTRPDVLQWIQVPIVDDQTCQYMHPDYYVDRAMLCVGPLEGGKEACYGDAGGPVVEVNGGPLVGLIAWGALEGCALPDKPSVNTQISYYVDWIITNSAK</sequence>
<feature type="domain" description="Peptidase S1" evidence="6">
    <location>
        <begin position="33"/>
        <end position="264"/>
    </location>
</feature>
<gene>
    <name evidence="7" type="ORF">Fcan01_10082</name>
</gene>
<name>A0A226EAL5_FOLCA</name>
<dbReference type="GO" id="GO:0004252">
    <property type="term" value="F:serine-type endopeptidase activity"/>
    <property type="evidence" value="ECO:0007669"/>
    <property type="project" value="InterPro"/>
</dbReference>
<dbReference type="CDD" id="cd00190">
    <property type="entry name" value="Tryp_SPc"/>
    <property type="match status" value="1"/>
</dbReference>
<dbReference type="PROSITE" id="PS50240">
    <property type="entry name" value="TRYPSIN_DOM"/>
    <property type="match status" value="1"/>
</dbReference>